<evidence type="ECO:0000313" key="4">
    <source>
        <dbReference type="Proteomes" id="UP000565205"/>
    </source>
</evidence>
<dbReference type="AlphaFoldDB" id="A0A839V7I6"/>
<proteinExistence type="predicted"/>
<dbReference type="GO" id="GO:0006281">
    <property type="term" value="P:DNA repair"/>
    <property type="evidence" value="ECO:0007669"/>
    <property type="project" value="InterPro"/>
</dbReference>
<dbReference type="Proteomes" id="UP000557688">
    <property type="component" value="Unassembled WGS sequence"/>
</dbReference>
<evidence type="ECO:0000313" key="1">
    <source>
        <dbReference type="EMBL" id="MBB3175391.1"/>
    </source>
</evidence>
<dbReference type="GO" id="GO:0006310">
    <property type="term" value="P:DNA recombination"/>
    <property type="evidence" value="ECO:0007669"/>
    <property type="project" value="InterPro"/>
</dbReference>
<evidence type="ECO:0000313" key="3">
    <source>
        <dbReference type="Proteomes" id="UP000557688"/>
    </source>
</evidence>
<accession>A0A839V7I6</accession>
<name>A0A839V7I6_9PROT</name>
<keyword evidence="1" id="KW-0378">Hydrolase</keyword>
<dbReference type="SUPFAM" id="SSF103084">
    <property type="entry name" value="Holliday junction resolvase RusA"/>
    <property type="match status" value="1"/>
</dbReference>
<dbReference type="GO" id="GO:0000287">
    <property type="term" value="F:magnesium ion binding"/>
    <property type="evidence" value="ECO:0007669"/>
    <property type="project" value="InterPro"/>
</dbReference>
<keyword evidence="3" id="KW-1185">Reference proteome</keyword>
<dbReference type="EMBL" id="JABXXQ010000029">
    <property type="protein sequence ID" value="NVN29339.1"/>
    <property type="molecule type" value="Genomic_DNA"/>
</dbReference>
<dbReference type="Pfam" id="PF05866">
    <property type="entry name" value="RusA"/>
    <property type="match status" value="1"/>
</dbReference>
<dbReference type="EMBL" id="JACHXV010000029">
    <property type="protein sequence ID" value="MBB3175391.1"/>
    <property type="molecule type" value="Genomic_DNA"/>
</dbReference>
<protein>
    <submittedName>
        <fullName evidence="1">Holliday junction resolvase RusA-like endonuclease</fullName>
    </submittedName>
    <submittedName>
        <fullName evidence="2">RusA family crossover junction endodeoxyribonuclease</fullName>
    </submittedName>
</protein>
<dbReference type="Proteomes" id="UP000565205">
    <property type="component" value="Unassembled WGS sequence"/>
</dbReference>
<keyword evidence="1" id="KW-0540">Nuclease</keyword>
<evidence type="ECO:0000313" key="2">
    <source>
        <dbReference type="EMBL" id="NVN29339.1"/>
    </source>
</evidence>
<gene>
    <name evidence="1" type="ORF">FHR90_003246</name>
    <name evidence="2" type="ORF">HUK83_03160</name>
</gene>
<organism evidence="1 3">
    <name type="scientific">Endobacter medicaginis</name>
    <dbReference type="NCBI Taxonomy" id="1181271"/>
    <lineage>
        <taxon>Bacteria</taxon>
        <taxon>Pseudomonadati</taxon>
        <taxon>Pseudomonadota</taxon>
        <taxon>Alphaproteobacteria</taxon>
        <taxon>Acetobacterales</taxon>
        <taxon>Acetobacteraceae</taxon>
        <taxon>Endobacter</taxon>
    </lineage>
</organism>
<reference evidence="1 3" key="2">
    <citation type="submission" date="2020-08" db="EMBL/GenBank/DDBJ databases">
        <title>Genomic Encyclopedia of Type Strains, Phase III (KMG-III): the genomes of soil and plant-associated and newly described type strains.</title>
        <authorList>
            <person name="Whitman W."/>
        </authorList>
    </citation>
    <scope>NUCLEOTIDE SEQUENCE [LARGE SCALE GENOMIC DNA]</scope>
    <source>
        <strain evidence="1 3">CECT 8088</strain>
    </source>
</reference>
<dbReference type="RefSeq" id="WP_176622062.1">
    <property type="nucleotide sequence ID" value="NZ_JABXXQ010000029.1"/>
</dbReference>
<reference evidence="2 4" key="1">
    <citation type="submission" date="2020-06" db="EMBL/GenBank/DDBJ databases">
        <title>Description of novel acetic acid bacteria.</title>
        <authorList>
            <person name="Sombolestani A."/>
        </authorList>
    </citation>
    <scope>NUCLEOTIDE SEQUENCE [LARGE SCALE GENOMIC DNA]</scope>
    <source>
        <strain evidence="2 4">LMG 26838</strain>
    </source>
</reference>
<dbReference type="InterPro" id="IPR008822">
    <property type="entry name" value="Endonuclease_RusA-like"/>
</dbReference>
<comment type="caution">
    <text evidence="1">The sequence shown here is derived from an EMBL/GenBank/DDBJ whole genome shotgun (WGS) entry which is preliminary data.</text>
</comment>
<sequence length="156" mass="17105">MAQRRYPPSRHPVPFPSNRVLEFAIATRPIPKARPRLGRGRTYTPQRTLDYESLIQLAAQAAMARSQLPLFDEPVRVVLSLQFAGRDGTLPTAPGDGDADNLAKSILDAMNSVVWTDDRLVVSLSVSKSCGDADQVRVRVETFAANADINELFDAA</sequence>
<keyword evidence="1" id="KW-0255">Endonuclease</keyword>
<dbReference type="InterPro" id="IPR036614">
    <property type="entry name" value="RusA-like_sf"/>
</dbReference>
<dbReference type="GO" id="GO:0004519">
    <property type="term" value="F:endonuclease activity"/>
    <property type="evidence" value="ECO:0007669"/>
    <property type="project" value="UniProtKB-KW"/>
</dbReference>
<dbReference type="Gene3D" id="3.30.1330.70">
    <property type="entry name" value="Holliday junction resolvase RusA"/>
    <property type="match status" value="1"/>
</dbReference>